<keyword evidence="2" id="KW-1185">Reference proteome</keyword>
<dbReference type="PANTHER" id="PTHR45632">
    <property type="entry name" value="LD33804P"/>
    <property type="match status" value="1"/>
</dbReference>
<reference evidence="3" key="1">
    <citation type="submission" date="2022-11" db="UniProtKB">
        <authorList>
            <consortium name="WormBaseParasite"/>
        </authorList>
    </citation>
    <scope>IDENTIFICATION</scope>
</reference>
<sequence>MKSTHFLEELQRQFEEDFQSQIPELFDVVFDINGMKLYAHRYRLSTVSSTFKSMLSDRWSSKNEAIPIKDYKFKDFKELLTFIYSGKCSFNDTNIFTILDMAEYYQISHLKELCDEYLSKMELNLSNSLKVLEICNKYSLTKAKETIAAFIIQNFTTLKCNKFLNAVDIKEIVTIFATKPHPKKHENLFLCIYEWAENQANLKK</sequence>
<dbReference type="AlphaFoldDB" id="A0A914PV03"/>
<evidence type="ECO:0000313" key="2">
    <source>
        <dbReference type="Proteomes" id="UP000887578"/>
    </source>
</evidence>
<dbReference type="PROSITE" id="PS50097">
    <property type="entry name" value="BTB"/>
    <property type="match status" value="1"/>
</dbReference>
<dbReference type="CDD" id="cd18186">
    <property type="entry name" value="BTB_POZ_ZBTB_KLHL-like"/>
    <property type="match status" value="1"/>
</dbReference>
<dbReference type="Proteomes" id="UP000887578">
    <property type="component" value="Unplaced"/>
</dbReference>
<dbReference type="InterPro" id="IPR011333">
    <property type="entry name" value="SKP1/BTB/POZ_sf"/>
</dbReference>
<dbReference type="Gene3D" id="3.30.710.10">
    <property type="entry name" value="Potassium Channel Kv1.1, Chain A"/>
    <property type="match status" value="1"/>
</dbReference>
<protein>
    <submittedName>
        <fullName evidence="3">BTB domain-containing protein</fullName>
    </submittedName>
</protein>
<dbReference type="InterPro" id="IPR000210">
    <property type="entry name" value="BTB/POZ_dom"/>
</dbReference>
<feature type="domain" description="BTB" evidence="1">
    <location>
        <begin position="26"/>
        <end position="92"/>
    </location>
</feature>
<evidence type="ECO:0000259" key="1">
    <source>
        <dbReference type="PROSITE" id="PS50097"/>
    </source>
</evidence>
<name>A0A914PV03_9BILA</name>
<evidence type="ECO:0000313" key="3">
    <source>
        <dbReference type="WBParaSite" id="PDA_v2.g22579.t1"/>
    </source>
</evidence>
<dbReference type="WBParaSite" id="PDA_v2.g22579.t1">
    <property type="protein sequence ID" value="PDA_v2.g22579.t1"/>
    <property type="gene ID" value="PDA_v2.g22579"/>
</dbReference>
<dbReference type="SUPFAM" id="SSF54695">
    <property type="entry name" value="POZ domain"/>
    <property type="match status" value="1"/>
</dbReference>
<proteinExistence type="predicted"/>
<dbReference type="SMART" id="SM00225">
    <property type="entry name" value="BTB"/>
    <property type="match status" value="1"/>
</dbReference>
<accession>A0A914PV03</accession>
<dbReference type="Pfam" id="PF00651">
    <property type="entry name" value="BTB"/>
    <property type="match status" value="1"/>
</dbReference>
<organism evidence="2 3">
    <name type="scientific">Panagrolaimus davidi</name>
    <dbReference type="NCBI Taxonomy" id="227884"/>
    <lineage>
        <taxon>Eukaryota</taxon>
        <taxon>Metazoa</taxon>
        <taxon>Ecdysozoa</taxon>
        <taxon>Nematoda</taxon>
        <taxon>Chromadorea</taxon>
        <taxon>Rhabditida</taxon>
        <taxon>Tylenchina</taxon>
        <taxon>Panagrolaimomorpha</taxon>
        <taxon>Panagrolaimoidea</taxon>
        <taxon>Panagrolaimidae</taxon>
        <taxon>Panagrolaimus</taxon>
    </lineage>
</organism>